<dbReference type="EMBL" id="DVFZ01000107">
    <property type="protein sequence ID" value="HIQ83740.1"/>
    <property type="molecule type" value="Genomic_DNA"/>
</dbReference>
<gene>
    <name evidence="2" type="ORF">IAA52_11645</name>
</gene>
<comment type="caution">
    <text evidence="2">The sequence shown here is derived from an EMBL/GenBank/DDBJ whole genome shotgun (WGS) entry which is preliminary data.</text>
</comment>
<dbReference type="GO" id="GO:0050043">
    <property type="term" value="F:lactate racemase activity"/>
    <property type="evidence" value="ECO:0007669"/>
    <property type="project" value="InterPro"/>
</dbReference>
<accession>A0A9D0ZNL2</accession>
<protein>
    <submittedName>
        <fullName evidence="2">DUF2088 domain-containing protein</fullName>
    </submittedName>
</protein>
<reference evidence="2" key="2">
    <citation type="journal article" date="2021" name="PeerJ">
        <title>Extensive microbial diversity within the chicken gut microbiome revealed by metagenomics and culture.</title>
        <authorList>
            <person name="Gilroy R."/>
            <person name="Ravi A."/>
            <person name="Getino M."/>
            <person name="Pursley I."/>
            <person name="Horton D.L."/>
            <person name="Alikhan N.F."/>
            <person name="Baker D."/>
            <person name="Gharbi K."/>
            <person name="Hall N."/>
            <person name="Watson M."/>
            <person name="Adriaenssens E.M."/>
            <person name="Foster-Nyarko E."/>
            <person name="Jarju S."/>
            <person name="Secka A."/>
            <person name="Antonio M."/>
            <person name="Oren A."/>
            <person name="Chaudhuri R.R."/>
            <person name="La Ragione R."/>
            <person name="Hildebrand F."/>
            <person name="Pallen M.J."/>
        </authorList>
    </citation>
    <scope>NUCLEOTIDE SEQUENCE</scope>
    <source>
        <strain evidence="2">ChiSjej6B24-2974</strain>
    </source>
</reference>
<feature type="domain" description="LarA-like N-terminal" evidence="1">
    <location>
        <begin position="20"/>
        <end position="162"/>
    </location>
</feature>
<reference evidence="2" key="1">
    <citation type="submission" date="2020-10" db="EMBL/GenBank/DDBJ databases">
        <authorList>
            <person name="Gilroy R."/>
        </authorList>
    </citation>
    <scope>NUCLEOTIDE SEQUENCE</scope>
    <source>
        <strain evidence="2">ChiSjej6B24-2974</strain>
    </source>
</reference>
<dbReference type="InterPro" id="IPR018657">
    <property type="entry name" value="LarA-like_N"/>
</dbReference>
<evidence type="ECO:0000259" key="1">
    <source>
        <dbReference type="Pfam" id="PF09861"/>
    </source>
</evidence>
<dbReference type="Pfam" id="PF09861">
    <property type="entry name" value="Lar_N"/>
    <property type="match status" value="1"/>
</dbReference>
<sequence>MLFDTLLDDIVIPRFVRVRDHRVAERIEDVAAAVRQALDSRGAKEALRPGMRVCVCCGSREIANFQTIVRAVVDYVRACGAEPFIIPTMGSHGGATAEGQRAILEGYGLTEDVVGAPIRATMETVEIGRADNGMSVQLDVYANEADYIIPIARVKPHTDFHGRIESGLCKMLVIGLGKQHGAYICHKYGFHNMAKNIWSVSKTVVEKKPNLMALSVIENCFHETYRIDAVPAARIHEEEPELLEIARAQMGRLPFDEADTLIVNEIGKEISGAGMDPNITGRYTCLPNERPFFQSIAVLDVTEKSHGNCGGIGAADVTTRRLFEKFDFEATYPNAITVGNGLGTRIPPVMPNDRLAVKFALRSVSDFKDERELVRAIWIRNTLALDEFMISESLLDEARANPELEILGEPEEIRFDEQGALLTKI</sequence>
<evidence type="ECO:0000313" key="2">
    <source>
        <dbReference type="EMBL" id="HIQ83740.1"/>
    </source>
</evidence>
<proteinExistence type="predicted"/>
<dbReference type="Gene3D" id="3.40.50.11440">
    <property type="match status" value="1"/>
</dbReference>
<evidence type="ECO:0000313" key="3">
    <source>
        <dbReference type="Proteomes" id="UP000824260"/>
    </source>
</evidence>
<name>A0A9D0ZNL2_9FIRM</name>
<dbReference type="AlphaFoldDB" id="A0A9D0ZNL2"/>
<organism evidence="2 3">
    <name type="scientific">Candidatus Pullichristensenella stercorigallinarum</name>
    <dbReference type="NCBI Taxonomy" id="2840909"/>
    <lineage>
        <taxon>Bacteria</taxon>
        <taxon>Bacillati</taxon>
        <taxon>Bacillota</taxon>
        <taxon>Clostridia</taxon>
        <taxon>Candidatus Pullichristensenella</taxon>
    </lineage>
</organism>
<dbReference type="Proteomes" id="UP000824260">
    <property type="component" value="Unassembled WGS sequence"/>
</dbReference>